<proteinExistence type="predicted"/>
<sequence>MEEIHGGRLKAEDILHVLRDHVAELPGTRDRESRPVIVFPARETSTPLIPDHIRNILIYLHTVTSDECKEHGFVFIIDMRRGTTWSHDHFPASVHIVLIIKPDNFWEKHKTSASSGKYKFEVQMISVENLTKFIEPSQLTREFGGTLFYDHDEWLEMRLELEKLIWRMIDARENFEAYRKEIENAALPVDVATAEQATNAHIALKKKIVSAPIDSLQIEVQKIIQRISGSSFVIKENGFNLSNNYASANPDLAATLPHLSLLIERLRLLKEEIFTKWEIRRQQLDHCYQLKLFEQDAEKMFEWICTHFTLFTQKFLEIGDSKQATELLIAEHREFEKIADNTEVNVSHVMTVAKRLQEVGNYGKAEIEKMAVRLEEEWQRFKSAVNSRTKLLELALAFHQKSSIYLNNYNHWLEVVDEGNNLRHRTADELENAIAEHKRFGENFVQIYAEAVGNGRALTHRLKCMGSEAGVQNESLILIEDIIQKITHAQKQLYGQWESQRLKLHSRLALIAFETDTHLVLQWLEQHGDAYLSKNTAVGLNLSQAKALQRNHSHFRSVAANTYSNANKLFTASKTIIETGEGDARQMGTVVEELRRRIEQFSAKVEARRLLLDKSVLFQTHHYEMIQWYNSMEAKANMYEKVSLNVKDGEHLKEEWNAECEATTQAYFAFAAYNTTKNEGLQLVKALEQQARTLNIDNRETIDVIEGLVSEIEQRHVRLLETWPRQKQALQLAVRFAVFINECKQIIQQLKNWQDDMTSLMRSENLAERAERILPYQEENTEQVESAVCKIKEAAIQLNKDLESSEIRLSDVEGVLASTLVRRSEEQLLYCKNEVMKVAYETRLRIERCMQLSRARALAQQAIETMGREELNLIRTNVIPTNLDEALEAQIAHDKFQVAMKKTHLIISDFVEKTDQLMKAGSIDPAAVSVLNEQVCSKWIRLLGLNEERNKLIKAAVGCYKTFHQAVLPILDQLEKDYSIGALKDWCKEPVDDRVAYIALLLSKHGEYKERFLKGCSYAQKTSELFLKYIRRCDSQGPTTSESISAHESRILKMKTDLREKQQKILDLWSKQKKQLDCCQATVFLEATVEKIISWIDKNGETFLKKSGSWQLVGVKKGQIDSEIESCNTFMVEVKEQRAKVRMVLELAQANISDGILDELHGKEIQKCMESVRSRFEVFCSRLNEYENSLLSALGRKSEINKTGIFMK</sequence>
<dbReference type="SUPFAM" id="SSF52087">
    <property type="entry name" value="CRAL/TRIO domain"/>
    <property type="match status" value="1"/>
</dbReference>
<dbReference type="WBParaSite" id="SMUV_0000862801-mRNA-1">
    <property type="protein sequence ID" value="SMUV_0000862801-mRNA-1"/>
    <property type="gene ID" value="SMUV_0000862801"/>
</dbReference>
<dbReference type="SMART" id="SM00150">
    <property type="entry name" value="SPEC"/>
    <property type="match status" value="4"/>
</dbReference>
<dbReference type="PANTHER" id="PTHR22826:SF106">
    <property type="entry name" value="TRIO, ISOFORM A"/>
    <property type="match status" value="1"/>
</dbReference>
<dbReference type="AlphaFoldDB" id="A0A0N5AUT5"/>
<dbReference type="InterPro" id="IPR051336">
    <property type="entry name" value="RhoGEF_Guanine_NuclExch_SF"/>
</dbReference>
<name>A0A0N5AUT5_9BILA</name>
<evidence type="ECO:0000313" key="4">
    <source>
        <dbReference type="WBParaSite" id="SMUV_0000862801-mRNA-1"/>
    </source>
</evidence>
<keyword evidence="1" id="KW-0344">Guanine-nucleotide releasing factor</keyword>
<evidence type="ECO:0000313" key="3">
    <source>
        <dbReference type="Proteomes" id="UP000046393"/>
    </source>
</evidence>
<dbReference type="Gene3D" id="1.20.58.60">
    <property type="match status" value="4"/>
</dbReference>
<evidence type="ECO:0000256" key="1">
    <source>
        <dbReference type="ARBA" id="ARBA00022658"/>
    </source>
</evidence>
<dbReference type="GO" id="GO:0005085">
    <property type="term" value="F:guanyl-nucleotide exchange factor activity"/>
    <property type="evidence" value="ECO:0007669"/>
    <property type="project" value="UniProtKB-KW"/>
</dbReference>
<dbReference type="InterPro" id="IPR001251">
    <property type="entry name" value="CRAL-TRIO_dom"/>
</dbReference>
<dbReference type="InterPro" id="IPR036865">
    <property type="entry name" value="CRAL-TRIO_dom_sf"/>
</dbReference>
<dbReference type="CDD" id="cd00170">
    <property type="entry name" value="SEC14"/>
    <property type="match status" value="1"/>
</dbReference>
<accession>A0A0N5AUT5</accession>
<dbReference type="PANTHER" id="PTHR22826">
    <property type="entry name" value="RHO GUANINE EXCHANGE FACTOR-RELATED"/>
    <property type="match status" value="1"/>
</dbReference>
<dbReference type="GO" id="GO:0019898">
    <property type="term" value="C:extrinsic component of membrane"/>
    <property type="evidence" value="ECO:0007669"/>
    <property type="project" value="TreeGrafter"/>
</dbReference>
<dbReference type="STRING" id="451379.A0A0N5AUT5"/>
<dbReference type="SUPFAM" id="SSF46966">
    <property type="entry name" value="Spectrin repeat"/>
    <property type="match status" value="4"/>
</dbReference>
<dbReference type="Gene3D" id="3.40.525.10">
    <property type="entry name" value="CRAL-TRIO lipid binding domain"/>
    <property type="match status" value="1"/>
</dbReference>
<dbReference type="Proteomes" id="UP000046393">
    <property type="component" value="Unplaced"/>
</dbReference>
<organism evidence="3 4">
    <name type="scientific">Syphacia muris</name>
    <dbReference type="NCBI Taxonomy" id="451379"/>
    <lineage>
        <taxon>Eukaryota</taxon>
        <taxon>Metazoa</taxon>
        <taxon>Ecdysozoa</taxon>
        <taxon>Nematoda</taxon>
        <taxon>Chromadorea</taxon>
        <taxon>Rhabditida</taxon>
        <taxon>Spirurina</taxon>
        <taxon>Oxyuridomorpha</taxon>
        <taxon>Oxyuroidea</taxon>
        <taxon>Oxyuridae</taxon>
        <taxon>Syphacia</taxon>
    </lineage>
</organism>
<dbReference type="Pfam" id="PF00435">
    <property type="entry name" value="Spectrin"/>
    <property type="match status" value="1"/>
</dbReference>
<keyword evidence="3" id="KW-1185">Reference proteome</keyword>
<protein>
    <submittedName>
        <fullName evidence="4">CRAL-TRIO domain-containing protein</fullName>
    </submittedName>
</protein>
<reference evidence="4" key="1">
    <citation type="submission" date="2017-02" db="UniProtKB">
        <authorList>
            <consortium name="WormBaseParasite"/>
        </authorList>
    </citation>
    <scope>IDENTIFICATION</scope>
</reference>
<dbReference type="GO" id="GO:0005737">
    <property type="term" value="C:cytoplasm"/>
    <property type="evidence" value="ECO:0007669"/>
    <property type="project" value="TreeGrafter"/>
</dbReference>
<dbReference type="Pfam" id="PF13716">
    <property type="entry name" value="CRAL_TRIO_2"/>
    <property type="match status" value="1"/>
</dbReference>
<dbReference type="CDD" id="cd00176">
    <property type="entry name" value="SPEC"/>
    <property type="match status" value="1"/>
</dbReference>
<dbReference type="InterPro" id="IPR018159">
    <property type="entry name" value="Spectrin/alpha-actinin"/>
</dbReference>
<dbReference type="SMART" id="SM00516">
    <property type="entry name" value="SEC14"/>
    <property type="match status" value="1"/>
</dbReference>
<feature type="domain" description="CRAL-TRIO" evidence="2">
    <location>
        <begin position="17"/>
        <end position="148"/>
    </location>
</feature>
<dbReference type="InterPro" id="IPR002017">
    <property type="entry name" value="Spectrin_repeat"/>
</dbReference>
<evidence type="ECO:0000259" key="2">
    <source>
        <dbReference type="SMART" id="SM00516"/>
    </source>
</evidence>